<organism evidence="1 2">
    <name type="scientific">Nitratireductor aestuarii</name>
    <dbReference type="NCBI Taxonomy" id="1735103"/>
    <lineage>
        <taxon>Bacteria</taxon>
        <taxon>Pseudomonadati</taxon>
        <taxon>Pseudomonadota</taxon>
        <taxon>Alphaproteobacteria</taxon>
        <taxon>Hyphomicrobiales</taxon>
        <taxon>Phyllobacteriaceae</taxon>
        <taxon>Nitratireductor</taxon>
    </lineage>
</organism>
<evidence type="ECO:0000313" key="2">
    <source>
        <dbReference type="Proteomes" id="UP000636264"/>
    </source>
</evidence>
<name>A0A916W3G3_9HYPH</name>
<reference evidence="1" key="1">
    <citation type="journal article" date="2014" name="Int. J. Syst. Evol. Microbiol.">
        <title>Complete genome sequence of Corynebacterium casei LMG S-19264T (=DSM 44701T), isolated from a smear-ripened cheese.</title>
        <authorList>
            <consortium name="US DOE Joint Genome Institute (JGI-PGF)"/>
            <person name="Walter F."/>
            <person name="Albersmeier A."/>
            <person name="Kalinowski J."/>
            <person name="Ruckert C."/>
        </authorList>
    </citation>
    <scope>NUCLEOTIDE SEQUENCE</scope>
    <source>
        <strain evidence="1">CGMCC 1.15320</strain>
    </source>
</reference>
<reference evidence="1" key="2">
    <citation type="submission" date="2020-09" db="EMBL/GenBank/DDBJ databases">
        <authorList>
            <person name="Sun Q."/>
            <person name="Zhou Y."/>
        </authorList>
    </citation>
    <scope>NUCLEOTIDE SEQUENCE</scope>
    <source>
        <strain evidence="1">CGMCC 1.15320</strain>
    </source>
</reference>
<dbReference type="Proteomes" id="UP000636264">
    <property type="component" value="Unassembled WGS sequence"/>
</dbReference>
<evidence type="ECO:0000313" key="1">
    <source>
        <dbReference type="EMBL" id="GGA63316.1"/>
    </source>
</evidence>
<proteinExistence type="predicted"/>
<dbReference type="EMBL" id="BMIF01000004">
    <property type="protein sequence ID" value="GGA63316.1"/>
    <property type="molecule type" value="Genomic_DNA"/>
</dbReference>
<comment type="caution">
    <text evidence="1">The sequence shown here is derived from an EMBL/GenBank/DDBJ whole genome shotgun (WGS) entry which is preliminary data.</text>
</comment>
<keyword evidence="2" id="KW-1185">Reference proteome</keyword>
<dbReference type="AlphaFoldDB" id="A0A916W3G3"/>
<gene>
    <name evidence="1" type="ORF">GCM10011385_16400</name>
</gene>
<protein>
    <submittedName>
        <fullName evidence="1">Uncharacterized protein</fullName>
    </submittedName>
</protein>
<sequence>MDAGDSGTGIPGKSFPETVQTWSHFPAEELAFELFPEEIAMSEVAVRHNAIYKPGEQLDPVTTG</sequence>
<accession>A0A916W3G3</accession>